<feature type="non-terminal residue" evidence="2">
    <location>
        <position position="147"/>
    </location>
</feature>
<feature type="region of interest" description="Disordered" evidence="1">
    <location>
        <begin position="47"/>
        <end position="147"/>
    </location>
</feature>
<feature type="compositionally biased region" description="Pro residues" evidence="1">
    <location>
        <begin position="55"/>
        <end position="89"/>
    </location>
</feature>
<proteinExistence type="predicted"/>
<dbReference type="Proteomes" id="UP000542405">
    <property type="component" value="Unassembled WGS sequence"/>
</dbReference>
<reference evidence="2 3" key="1">
    <citation type="submission" date="2020-04" db="EMBL/GenBank/DDBJ databases">
        <title>Achromobacter ruhlandii genome sequencing and assembly.</title>
        <authorList>
            <person name="Martins R.C.R."/>
            <person name="Perdigao-Neto L.V."/>
            <person name="Levin A.S.S."/>
            <person name="Costa S.F."/>
        </authorList>
    </citation>
    <scope>NUCLEOTIDE SEQUENCE [LARGE SCALE GENOMIC DNA]</scope>
    <source>
        <strain evidence="2 3">9035ralo</strain>
    </source>
</reference>
<dbReference type="AlphaFoldDB" id="A0A848NJ22"/>
<accession>A0A848NJ22</accession>
<dbReference type="EMBL" id="JABBZE010000109">
    <property type="protein sequence ID" value="NMU90531.1"/>
    <property type="molecule type" value="Genomic_DNA"/>
</dbReference>
<dbReference type="InterPro" id="IPR027417">
    <property type="entry name" value="P-loop_NTPase"/>
</dbReference>
<comment type="caution">
    <text evidence="2">The sequence shown here is derived from an EMBL/GenBank/DDBJ whole genome shotgun (WGS) entry which is preliminary data.</text>
</comment>
<evidence type="ECO:0000313" key="3">
    <source>
        <dbReference type="Proteomes" id="UP000542405"/>
    </source>
</evidence>
<sequence>MTAALPLLRVDGLRKSFGGIDALADVSFQLEAGRMLALIGPERARTPTRLHLPAAPLPPPPPTAPPAAPLPPPPLPPPRHHPPPPPPARRPAYSRSPYPAPLPLPPPAPPTHTHPRASPPAPPTPHHTRAHPHRSHPWSTPSPPAST</sequence>
<evidence type="ECO:0000256" key="1">
    <source>
        <dbReference type="SAM" id="MobiDB-lite"/>
    </source>
</evidence>
<protein>
    <submittedName>
        <fullName evidence="2">Uncharacterized protein</fullName>
    </submittedName>
</protein>
<dbReference type="Gene3D" id="3.40.50.300">
    <property type="entry name" value="P-loop containing nucleotide triphosphate hydrolases"/>
    <property type="match status" value="1"/>
</dbReference>
<dbReference type="PRINTS" id="PR01217">
    <property type="entry name" value="PRICHEXTENSN"/>
</dbReference>
<feature type="compositionally biased region" description="Basic residues" evidence="1">
    <location>
        <begin position="126"/>
        <end position="136"/>
    </location>
</feature>
<gene>
    <name evidence="2" type="ORF">HGQ98_12025</name>
</gene>
<feature type="compositionally biased region" description="Pro residues" evidence="1">
    <location>
        <begin position="98"/>
        <end position="125"/>
    </location>
</feature>
<dbReference type="SUPFAM" id="SSF52540">
    <property type="entry name" value="P-loop containing nucleoside triphosphate hydrolases"/>
    <property type="match status" value="1"/>
</dbReference>
<name>A0A848NJ22_9BURK</name>
<evidence type="ECO:0000313" key="2">
    <source>
        <dbReference type="EMBL" id="NMU90531.1"/>
    </source>
</evidence>
<organism evidence="2 3">
    <name type="scientific">Achromobacter ruhlandii</name>
    <dbReference type="NCBI Taxonomy" id="72557"/>
    <lineage>
        <taxon>Bacteria</taxon>
        <taxon>Pseudomonadati</taxon>
        <taxon>Pseudomonadota</taxon>
        <taxon>Betaproteobacteria</taxon>
        <taxon>Burkholderiales</taxon>
        <taxon>Alcaligenaceae</taxon>
        <taxon>Achromobacter</taxon>
    </lineage>
</organism>